<protein>
    <recommendedName>
        <fullName evidence="4">Methyltransferase type 11 domain-containing protein</fullName>
    </recommendedName>
</protein>
<dbReference type="PANTHER" id="PTHR44942:SF4">
    <property type="entry name" value="METHYLTRANSFERASE TYPE 11 DOMAIN-CONTAINING PROTEIN"/>
    <property type="match status" value="1"/>
</dbReference>
<dbReference type="Gene3D" id="3.40.50.150">
    <property type="entry name" value="Vaccinia Virus protein VP39"/>
    <property type="match status" value="1"/>
</dbReference>
<gene>
    <name evidence="5" type="ORF">CHS0354_007813</name>
</gene>
<organism evidence="5 6">
    <name type="scientific">Potamilus streckersoni</name>
    <dbReference type="NCBI Taxonomy" id="2493646"/>
    <lineage>
        <taxon>Eukaryota</taxon>
        <taxon>Metazoa</taxon>
        <taxon>Spiralia</taxon>
        <taxon>Lophotrochozoa</taxon>
        <taxon>Mollusca</taxon>
        <taxon>Bivalvia</taxon>
        <taxon>Autobranchia</taxon>
        <taxon>Heteroconchia</taxon>
        <taxon>Palaeoheterodonta</taxon>
        <taxon>Unionida</taxon>
        <taxon>Unionoidea</taxon>
        <taxon>Unionidae</taxon>
        <taxon>Ambleminae</taxon>
        <taxon>Lampsilini</taxon>
        <taxon>Potamilus</taxon>
    </lineage>
</organism>
<dbReference type="AlphaFoldDB" id="A0AAE0RRE5"/>
<dbReference type="CDD" id="cd02440">
    <property type="entry name" value="AdoMet_MTases"/>
    <property type="match status" value="1"/>
</dbReference>
<evidence type="ECO:0000313" key="5">
    <source>
        <dbReference type="EMBL" id="KAK3578103.1"/>
    </source>
</evidence>
<proteinExistence type="inferred from homology"/>
<reference evidence="5" key="2">
    <citation type="journal article" date="2021" name="Genome Biol. Evol.">
        <title>Developing a high-quality reference genome for a parasitic bivalve with doubly uniparental inheritance (Bivalvia: Unionida).</title>
        <authorList>
            <person name="Smith C.H."/>
        </authorList>
    </citation>
    <scope>NUCLEOTIDE SEQUENCE</scope>
    <source>
        <strain evidence="5">CHS0354</strain>
        <tissue evidence="5">Mantle</tissue>
    </source>
</reference>
<evidence type="ECO:0000256" key="2">
    <source>
        <dbReference type="ARBA" id="ARBA00022603"/>
    </source>
</evidence>
<dbReference type="EMBL" id="JAEAOA010000530">
    <property type="protein sequence ID" value="KAK3578103.1"/>
    <property type="molecule type" value="Genomic_DNA"/>
</dbReference>
<comment type="similarity">
    <text evidence="1">Belongs to the methyltransferase superfamily.</text>
</comment>
<keyword evidence="2" id="KW-0489">Methyltransferase</keyword>
<dbReference type="PANTHER" id="PTHR44942">
    <property type="entry name" value="METHYLTRANSF_11 DOMAIN-CONTAINING PROTEIN"/>
    <property type="match status" value="1"/>
</dbReference>
<reference evidence="5" key="3">
    <citation type="submission" date="2023-05" db="EMBL/GenBank/DDBJ databases">
        <authorList>
            <person name="Smith C.H."/>
        </authorList>
    </citation>
    <scope>NUCLEOTIDE SEQUENCE</scope>
    <source>
        <strain evidence="5">CHS0354</strain>
        <tissue evidence="5">Mantle</tissue>
    </source>
</reference>
<dbReference type="InterPro" id="IPR051052">
    <property type="entry name" value="Diverse_substrate_MTase"/>
</dbReference>
<dbReference type="InterPro" id="IPR013216">
    <property type="entry name" value="Methyltransf_11"/>
</dbReference>
<reference evidence="5" key="1">
    <citation type="journal article" date="2021" name="Genome Biol. Evol.">
        <title>A High-Quality Reference Genome for a Parasitic Bivalve with Doubly Uniparental Inheritance (Bivalvia: Unionida).</title>
        <authorList>
            <person name="Smith C.H."/>
        </authorList>
    </citation>
    <scope>NUCLEOTIDE SEQUENCE</scope>
    <source>
        <strain evidence="5">CHS0354</strain>
    </source>
</reference>
<dbReference type="Proteomes" id="UP001195483">
    <property type="component" value="Unassembled WGS sequence"/>
</dbReference>
<dbReference type="GO" id="GO:0008757">
    <property type="term" value="F:S-adenosylmethionine-dependent methyltransferase activity"/>
    <property type="evidence" value="ECO:0007669"/>
    <property type="project" value="InterPro"/>
</dbReference>
<dbReference type="GO" id="GO:0032259">
    <property type="term" value="P:methylation"/>
    <property type="evidence" value="ECO:0007669"/>
    <property type="project" value="UniProtKB-KW"/>
</dbReference>
<feature type="domain" description="Methyltransferase type 11" evidence="4">
    <location>
        <begin position="42"/>
        <end position="132"/>
    </location>
</feature>
<dbReference type="SUPFAM" id="SSF53335">
    <property type="entry name" value="S-adenosyl-L-methionine-dependent methyltransferases"/>
    <property type="match status" value="1"/>
</dbReference>
<evidence type="ECO:0000256" key="1">
    <source>
        <dbReference type="ARBA" id="ARBA00008361"/>
    </source>
</evidence>
<name>A0AAE0RRE5_9BIVA</name>
<accession>A0AAE0RRE5</accession>
<evidence type="ECO:0000313" key="6">
    <source>
        <dbReference type="Proteomes" id="UP001195483"/>
    </source>
</evidence>
<keyword evidence="6" id="KW-1185">Reference proteome</keyword>
<sequence length="250" mass="28624">MADIFSGGICTTAYAKFRLSHPDWIFDAIFEYCKGGSFQLAVDVGCGSGQSSHQLCCHFRSVVGMDISEDQIKAAKSKHSSITFRVGKAEDLSFIEDETADLVTVGASLHWFDIPKFFMETKRVLKPGGALAVYSYVLPTADCPFVKTFFDEFITYMDARTKQVWEHFRNVEFPFNDLKRLEYVHTVESSVDSFIGFLPSLSAWQTFIDQNPDAGTNLERKLKEFYFDDRSGEIRNMKLFYDYFLILVRK</sequence>
<evidence type="ECO:0000256" key="3">
    <source>
        <dbReference type="ARBA" id="ARBA00022679"/>
    </source>
</evidence>
<dbReference type="InterPro" id="IPR029063">
    <property type="entry name" value="SAM-dependent_MTases_sf"/>
</dbReference>
<keyword evidence="3" id="KW-0808">Transferase</keyword>
<dbReference type="Pfam" id="PF08241">
    <property type="entry name" value="Methyltransf_11"/>
    <property type="match status" value="1"/>
</dbReference>
<comment type="caution">
    <text evidence="5">The sequence shown here is derived from an EMBL/GenBank/DDBJ whole genome shotgun (WGS) entry which is preliminary data.</text>
</comment>
<evidence type="ECO:0000259" key="4">
    <source>
        <dbReference type="Pfam" id="PF08241"/>
    </source>
</evidence>